<protein>
    <submittedName>
        <fullName evidence="1">Acetyltransferase</fullName>
    </submittedName>
</protein>
<accession>A0ABQ3D0J0</accession>
<dbReference type="PANTHER" id="PTHR37946:SF1">
    <property type="entry name" value="SLL1969 PROTEIN"/>
    <property type="match status" value="1"/>
</dbReference>
<keyword evidence="2" id="KW-1185">Reference proteome</keyword>
<reference evidence="2" key="1">
    <citation type="journal article" date="2019" name="Int. J. Syst. Evol. Microbiol.">
        <title>The Global Catalogue of Microorganisms (GCM) 10K type strain sequencing project: providing services to taxonomists for standard genome sequencing and annotation.</title>
        <authorList>
            <consortium name="The Broad Institute Genomics Platform"/>
            <consortium name="The Broad Institute Genome Sequencing Center for Infectious Disease"/>
            <person name="Wu L."/>
            <person name="Ma J."/>
        </authorList>
    </citation>
    <scope>NUCLEOTIDE SEQUENCE [LARGE SCALE GENOMIC DNA]</scope>
    <source>
        <strain evidence="2">KCTC 32465</strain>
    </source>
</reference>
<gene>
    <name evidence="1" type="ORF">GCM10008927_16830</name>
</gene>
<comment type="caution">
    <text evidence="1">The sequence shown here is derived from an EMBL/GenBank/DDBJ whole genome shotgun (WGS) entry which is preliminary data.</text>
</comment>
<dbReference type="Gene3D" id="3.40.50.1820">
    <property type="entry name" value="alpha/beta hydrolase"/>
    <property type="match status" value="1"/>
</dbReference>
<dbReference type="PANTHER" id="PTHR37946">
    <property type="entry name" value="SLL1969 PROTEIN"/>
    <property type="match status" value="1"/>
</dbReference>
<dbReference type="EMBL" id="BMZF01000003">
    <property type="protein sequence ID" value="GHA51943.1"/>
    <property type="molecule type" value="Genomic_DNA"/>
</dbReference>
<dbReference type="InterPro" id="IPR029058">
    <property type="entry name" value="AB_hydrolase_fold"/>
</dbReference>
<proteinExistence type="predicted"/>
<sequence length="211" mass="22709">MHGLARSSNSFLAMETALDGIGYDVVNVDYPSTQAKIEALTRFTMPKAINACGDAPKIHFVTHSMGGIMVRYYLENTSNRPKNLGRVVMLSPPNKGSAVVDELGGLPGFEFWNGVAGNQLGTGKNSIPNQLGPVNFELGIIAGDQSISPIFSAIIDGKDDGKVSVESTKVQGMKDHIVLPVTHTFMMNSPAVFRQVAVFLRTGAFKHDVEE</sequence>
<evidence type="ECO:0000313" key="1">
    <source>
        <dbReference type="EMBL" id="GHA51943.1"/>
    </source>
</evidence>
<dbReference type="SUPFAM" id="SSF53474">
    <property type="entry name" value="alpha/beta-Hydrolases"/>
    <property type="match status" value="1"/>
</dbReference>
<name>A0ABQ3D0J0_9RHOB</name>
<dbReference type="Proteomes" id="UP000634455">
    <property type="component" value="Unassembled WGS sequence"/>
</dbReference>
<evidence type="ECO:0000313" key="2">
    <source>
        <dbReference type="Proteomes" id="UP000634455"/>
    </source>
</evidence>
<organism evidence="1 2">
    <name type="scientific">Paramylibacter ulvae</name>
    <dbReference type="NCBI Taxonomy" id="1651968"/>
    <lineage>
        <taxon>Bacteria</taxon>
        <taxon>Pseudomonadati</taxon>
        <taxon>Pseudomonadota</taxon>
        <taxon>Alphaproteobacteria</taxon>
        <taxon>Rhodobacterales</taxon>
        <taxon>Paracoccaceae</taxon>
        <taxon>Paramylibacter</taxon>
    </lineage>
</organism>